<dbReference type="Proteomes" id="UP000838756">
    <property type="component" value="Unassembled WGS sequence"/>
</dbReference>
<keyword evidence="3" id="KW-1185">Reference proteome</keyword>
<dbReference type="InterPro" id="IPR043502">
    <property type="entry name" value="DNA/RNA_pol_sf"/>
</dbReference>
<comment type="caution">
    <text evidence="2">The sequence shown here is derived from an EMBL/GenBank/DDBJ whole genome shotgun (WGS) entry which is preliminary data.</text>
</comment>
<dbReference type="GO" id="GO:0071897">
    <property type="term" value="P:DNA biosynthetic process"/>
    <property type="evidence" value="ECO:0007669"/>
    <property type="project" value="UniProtKB-ARBA"/>
</dbReference>
<dbReference type="EMBL" id="CAKXAJ010025712">
    <property type="protein sequence ID" value="CAH2243060.1"/>
    <property type="molecule type" value="Genomic_DNA"/>
</dbReference>
<dbReference type="Gene3D" id="3.10.10.10">
    <property type="entry name" value="HIV Type 1 Reverse Transcriptase, subunit A, domain 1"/>
    <property type="match status" value="1"/>
</dbReference>
<dbReference type="AlphaFoldDB" id="A0A8S4S557"/>
<feature type="region of interest" description="Disordered" evidence="1">
    <location>
        <begin position="111"/>
        <end position="130"/>
    </location>
</feature>
<organism evidence="2 3">
    <name type="scientific">Pararge aegeria aegeria</name>
    <dbReference type="NCBI Taxonomy" id="348720"/>
    <lineage>
        <taxon>Eukaryota</taxon>
        <taxon>Metazoa</taxon>
        <taxon>Ecdysozoa</taxon>
        <taxon>Arthropoda</taxon>
        <taxon>Hexapoda</taxon>
        <taxon>Insecta</taxon>
        <taxon>Pterygota</taxon>
        <taxon>Neoptera</taxon>
        <taxon>Endopterygota</taxon>
        <taxon>Lepidoptera</taxon>
        <taxon>Glossata</taxon>
        <taxon>Ditrysia</taxon>
        <taxon>Papilionoidea</taxon>
        <taxon>Nymphalidae</taxon>
        <taxon>Satyrinae</taxon>
        <taxon>Satyrini</taxon>
        <taxon>Parargina</taxon>
        <taxon>Pararge</taxon>
    </lineage>
</organism>
<gene>
    <name evidence="2" type="primary">jg18667</name>
    <name evidence="2" type="ORF">PAEG_LOCUS19265</name>
</gene>
<evidence type="ECO:0000313" key="3">
    <source>
        <dbReference type="Proteomes" id="UP000838756"/>
    </source>
</evidence>
<proteinExistence type="predicted"/>
<sequence>MLYYSKSNKEEWRIQNIPATSSHSSNRIPFMVDRVGAQGYKTRVVYIGNTPTSEDGTPRNEQRPNDVMVMANAFKTTMNNMMAQLSNDHRTTLTELIGIMRLEENTRVQSAIRRGTSSASGSKVRSSLRDFPTPPVKECPYCKETRHTTETCFERIADEQRNKKFNEVSNPDKVVERRPYRMALVERQKVKEIFKELLANGIIRERNSPFPSPIILEKKKNVQDRLCVNCELMQLRTECKHCSRSLSVTSYFRSAGSPRCRKIFLLSR</sequence>
<evidence type="ECO:0000256" key="1">
    <source>
        <dbReference type="SAM" id="MobiDB-lite"/>
    </source>
</evidence>
<protein>
    <submittedName>
        <fullName evidence="2">Jg18667 protein</fullName>
    </submittedName>
</protein>
<dbReference type="OrthoDB" id="116216at2759"/>
<evidence type="ECO:0000313" key="2">
    <source>
        <dbReference type="EMBL" id="CAH2243060.1"/>
    </source>
</evidence>
<feature type="compositionally biased region" description="Polar residues" evidence="1">
    <location>
        <begin position="115"/>
        <end position="125"/>
    </location>
</feature>
<dbReference type="SUPFAM" id="SSF56672">
    <property type="entry name" value="DNA/RNA polymerases"/>
    <property type="match status" value="1"/>
</dbReference>
<accession>A0A8S4S557</accession>
<reference evidence="2" key="1">
    <citation type="submission" date="2022-03" db="EMBL/GenBank/DDBJ databases">
        <authorList>
            <person name="Lindestad O."/>
        </authorList>
    </citation>
    <scope>NUCLEOTIDE SEQUENCE</scope>
</reference>
<name>A0A8S4S557_9NEOP</name>